<dbReference type="InterPro" id="IPR047730">
    <property type="entry name" value="ABZJ_00895-like"/>
</dbReference>
<sequence length="147" mass="16496">MNYGKYVLTFSLFSLAVLIMMMLASVLFESRLGNSISLAMAIGAGYGTAMRFVIDHQRAPYPQERRKLVLLCLLICLCISSMALTLLLPMQMSEEAYGQLPSLIEAMSWPAIALLTVVVIGIHYLVLNWIFAWSSRKFAEQVNQVKE</sequence>
<feature type="transmembrane region" description="Helical" evidence="1">
    <location>
        <begin position="108"/>
        <end position="131"/>
    </location>
</feature>
<accession>A0A916QL76</accession>
<evidence type="ECO:0000256" key="1">
    <source>
        <dbReference type="SAM" id="Phobius"/>
    </source>
</evidence>
<feature type="transmembrane region" description="Helical" evidence="1">
    <location>
        <begin position="7"/>
        <end position="28"/>
    </location>
</feature>
<evidence type="ECO:0000313" key="2">
    <source>
        <dbReference type="EMBL" id="GFZ79984.1"/>
    </source>
</evidence>
<feature type="transmembrane region" description="Helical" evidence="1">
    <location>
        <begin position="34"/>
        <end position="54"/>
    </location>
</feature>
<dbReference type="NCBIfam" id="NF038216">
    <property type="entry name" value="ABZJ_00895_fam"/>
    <property type="match status" value="1"/>
</dbReference>
<dbReference type="RefSeq" id="WP_068810093.1">
    <property type="nucleotide sequence ID" value="NZ_BMIY01000010.1"/>
</dbReference>
<organism evidence="2 3">
    <name type="scientific">Pseudohongiella nitratireducens</name>
    <dbReference type="NCBI Taxonomy" id="1768907"/>
    <lineage>
        <taxon>Bacteria</taxon>
        <taxon>Pseudomonadati</taxon>
        <taxon>Pseudomonadota</taxon>
        <taxon>Gammaproteobacteria</taxon>
        <taxon>Pseudomonadales</taxon>
        <taxon>Pseudohongiellaceae</taxon>
        <taxon>Pseudohongiella</taxon>
    </lineage>
</organism>
<reference evidence="2" key="2">
    <citation type="submission" date="2020-09" db="EMBL/GenBank/DDBJ databases">
        <authorList>
            <person name="Sun Q."/>
            <person name="Zhou Y."/>
        </authorList>
    </citation>
    <scope>NUCLEOTIDE SEQUENCE</scope>
    <source>
        <strain evidence="2">CGMCC 1.15425</strain>
    </source>
</reference>
<protein>
    <submittedName>
        <fullName evidence="2">Uncharacterized protein</fullName>
    </submittedName>
</protein>
<comment type="caution">
    <text evidence="2">The sequence shown here is derived from an EMBL/GenBank/DDBJ whole genome shotgun (WGS) entry which is preliminary data.</text>
</comment>
<dbReference type="AlphaFoldDB" id="A0A916QL76"/>
<name>A0A916QL76_9GAMM</name>
<feature type="transmembrane region" description="Helical" evidence="1">
    <location>
        <begin position="68"/>
        <end position="88"/>
    </location>
</feature>
<dbReference type="Proteomes" id="UP000627715">
    <property type="component" value="Unassembled WGS sequence"/>
</dbReference>
<gene>
    <name evidence="2" type="ORF">GCM10011403_23840</name>
</gene>
<reference evidence="2" key="1">
    <citation type="journal article" date="2014" name="Int. J. Syst. Evol. Microbiol.">
        <title>Complete genome sequence of Corynebacterium casei LMG S-19264T (=DSM 44701T), isolated from a smear-ripened cheese.</title>
        <authorList>
            <consortium name="US DOE Joint Genome Institute (JGI-PGF)"/>
            <person name="Walter F."/>
            <person name="Albersmeier A."/>
            <person name="Kalinowski J."/>
            <person name="Ruckert C."/>
        </authorList>
    </citation>
    <scope>NUCLEOTIDE SEQUENCE</scope>
    <source>
        <strain evidence="2">CGMCC 1.15425</strain>
    </source>
</reference>
<evidence type="ECO:0000313" key="3">
    <source>
        <dbReference type="Proteomes" id="UP000627715"/>
    </source>
</evidence>
<dbReference type="EMBL" id="BMIY01000010">
    <property type="protein sequence ID" value="GFZ79984.1"/>
    <property type="molecule type" value="Genomic_DNA"/>
</dbReference>
<keyword evidence="1" id="KW-1133">Transmembrane helix</keyword>
<proteinExistence type="predicted"/>
<keyword evidence="3" id="KW-1185">Reference proteome</keyword>
<keyword evidence="1" id="KW-0812">Transmembrane</keyword>
<keyword evidence="1" id="KW-0472">Membrane</keyword>